<feature type="compositionally biased region" description="Polar residues" evidence="1">
    <location>
        <begin position="302"/>
        <end position="320"/>
    </location>
</feature>
<reference evidence="2 3" key="1">
    <citation type="journal article" date="2023" name="PLoS ONE">
        <title>Cytospora paraplurivora sp. nov. isolated from orchards with fruit tree decline syndrome in Ontario, Canada.</title>
        <authorList>
            <person name="Ilyukhin E."/>
            <person name="Nguyen H.D.T."/>
            <person name="Castle A.J."/>
            <person name="Ellouze W."/>
        </authorList>
    </citation>
    <scope>NUCLEOTIDE SEQUENCE [LARGE SCALE GENOMIC DNA]</scope>
    <source>
        <strain evidence="2 3">FDS-564</strain>
    </source>
</reference>
<feature type="region of interest" description="Disordered" evidence="1">
    <location>
        <begin position="1"/>
        <end position="71"/>
    </location>
</feature>
<feature type="compositionally biased region" description="Polar residues" evidence="1">
    <location>
        <begin position="1016"/>
        <end position="1028"/>
    </location>
</feature>
<feature type="compositionally biased region" description="Basic and acidic residues" evidence="1">
    <location>
        <begin position="462"/>
        <end position="475"/>
    </location>
</feature>
<protein>
    <submittedName>
        <fullName evidence="2">Uncharacterized protein</fullName>
    </submittedName>
</protein>
<sequence length="1382" mass="147587">MDPAMRDSNNMEFEKGQSALLSPAPPSSASVLDPISPSGHNVMANPHPVPGPSATPPYAHPPSSLPLAQAVDHELSPRNEFLELIPEDRSLDTLHAGSDFVFPSTKSLARPTSPSTTTTLPQSNSHLTSGPSTPEAGIIRPAVRRPPLHSLPSRASSRSPTSPFSPIEAPLSPAIVRTASTHSVLRHPTPDTTINARSGSYTSNIAALEATAERFSMTSSIEDAIRNAHEELKRTDSRRSSILAASVRSGGEFSGIDSPPGIAPAPLFARKTSIVGLNNEARSGGYSPGGFIMSPAQSLTERLTSGSKSSGALSRANSTRSKAETVEGEAFPNLSALSMSRSGPGKTSVHSARSTRSGALSLAEIAEMEPPSTLTQAAMDEADRGVTKLQDLGQDDDTILSKARQHVEPDATGIQVTEDSTARASEDWARMPMLDHSADSYWDNHAEPDIQLRVPQNPPSARIRDEYEPPVEQRQDATSSPDTDEDDHVFADFDGMHCDPDTVAEHFPTLPNEAEYPHTRQRELEMPPTRSQSYFDPGTGQDMLYYPARVPAMLNLPPKLGKGVKSAQRNVRRSQVLNQMPPTAQENRTWLPNPLEGESFLDLMGDGLPASSVHSGARGEGPDFAFSALEGPGPSLHMVNPSSAHSQDAPKSDALRRPGMANAYEQRKSRLNLADLPPQLRASVFFDLPTEAPKIEVKDGSATKTLDSILDAAASAPVTAFTDHAFAGHLGAEVYGHDNKKNRKSKILAAENAELGSPRKPNKLVKSTASTPTVPEGEKRKSVWSLLPGRKSRSSMNLLAEREGDARSRLSGSAHNASDSGSEADEHSALAPDDVERESELGSVTEEQMFSGPPTTLLAELQLRKQRQRERTRNPQRSTSELHSTLLELDAVAQIEAQARRSKHISLAWTANPDQAASDDDEDVPLGLLAAKKQMGPDATDKGLAIAAQELSRPLGLLEKREKEDNEPLSRRRDRLQGKEAPVSMYLQPSGNDTRLSRIGGANGQLSPRLLRSISPAASHNGSTASQSRAEEEFEGETLGERMRRLRDKGEGENPLPRARPVSTAFSTEMMSELGINGEDEKDKDRAVDKGKGKENEAPQAEEEETLGQRRRRLQAEREAREKEMGIRAVSGDSTRPGMKSRLSMADVLSANPLEGPQGRMDPREAARLRKEEEAARAGGEQAAKMAAFRAQIPQQLHEPGTGVLKAGGFQGGRFNDSTGGLGLGTGQSQGHNLRASMSMGQLGQFHPQQVSKGTGGVNTWTSGGATNLVGAAGNYNNPQAGPDGSNPTFSKGNAFGRGYGGGLLQQANQQQGPFVSGSLLANGGGYGVFGGGIGAAGGYAHNKTAYGAGVGFSGGMGPGYAMQAGVPRQAEHVERWRQGIR</sequence>
<comment type="caution">
    <text evidence="2">The sequence shown here is derived from an EMBL/GenBank/DDBJ whole genome shotgun (WGS) entry which is preliminary data.</text>
</comment>
<feature type="compositionally biased region" description="Basic and acidic residues" evidence="1">
    <location>
        <begin position="1039"/>
        <end position="1052"/>
    </location>
</feature>
<feature type="region of interest" description="Disordered" evidence="1">
    <location>
        <begin position="302"/>
        <end position="329"/>
    </location>
</feature>
<feature type="region of interest" description="Disordered" evidence="1">
    <location>
        <begin position="334"/>
        <end position="353"/>
    </location>
</feature>
<feature type="region of interest" description="Disordered" evidence="1">
    <location>
        <begin position="623"/>
        <end position="655"/>
    </location>
</feature>
<proteinExistence type="predicted"/>
<feature type="region of interest" description="Disordered" evidence="1">
    <location>
        <begin position="451"/>
        <end position="488"/>
    </location>
</feature>
<evidence type="ECO:0000313" key="3">
    <source>
        <dbReference type="Proteomes" id="UP001320245"/>
    </source>
</evidence>
<feature type="compositionally biased region" description="Basic and acidic residues" evidence="1">
    <location>
        <begin position="1079"/>
        <end position="1097"/>
    </location>
</feature>
<feature type="region of interest" description="Disordered" evidence="1">
    <location>
        <begin position="751"/>
        <end position="855"/>
    </location>
</feature>
<accession>A0AAN9UJV9</accession>
<feature type="region of interest" description="Disordered" evidence="1">
    <location>
        <begin position="103"/>
        <end position="169"/>
    </location>
</feature>
<feature type="compositionally biased region" description="Polar residues" evidence="1">
    <location>
        <begin position="120"/>
        <end position="132"/>
    </location>
</feature>
<evidence type="ECO:0000313" key="2">
    <source>
        <dbReference type="EMBL" id="KAK7747910.1"/>
    </source>
</evidence>
<name>A0AAN9UJV9_9PEZI</name>
<feature type="compositionally biased region" description="Basic and acidic residues" evidence="1">
    <location>
        <begin position="1114"/>
        <end position="1126"/>
    </location>
</feature>
<feature type="region of interest" description="Disordered" evidence="1">
    <location>
        <begin position="1016"/>
        <end position="1126"/>
    </location>
</feature>
<feature type="compositionally biased region" description="Low complexity" evidence="1">
    <location>
        <begin position="148"/>
        <end position="166"/>
    </location>
</feature>
<feature type="region of interest" description="Disordered" evidence="1">
    <location>
        <begin position="956"/>
        <end position="1004"/>
    </location>
</feature>
<dbReference type="EMBL" id="JAJSPL020000003">
    <property type="protein sequence ID" value="KAK7747910.1"/>
    <property type="molecule type" value="Genomic_DNA"/>
</dbReference>
<gene>
    <name evidence="2" type="ORF">SLS53_001162</name>
</gene>
<dbReference type="Proteomes" id="UP001320245">
    <property type="component" value="Unassembled WGS sequence"/>
</dbReference>
<feature type="compositionally biased region" description="Basic and acidic residues" evidence="1">
    <location>
        <begin position="958"/>
        <end position="978"/>
    </location>
</feature>
<organism evidence="2 3">
    <name type="scientific">Cytospora paraplurivora</name>
    <dbReference type="NCBI Taxonomy" id="2898453"/>
    <lineage>
        <taxon>Eukaryota</taxon>
        <taxon>Fungi</taxon>
        <taxon>Dikarya</taxon>
        <taxon>Ascomycota</taxon>
        <taxon>Pezizomycotina</taxon>
        <taxon>Sordariomycetes</taxon>
        <taxon>Sordariomycetidae</taxon>
        <taxon>Diaporthales</taxon>
        <taxon>Cytosporaceae</taxon>
        <taxon>Cytospora</taxon>
    </lineage>
</organism>
<feature type="compositionally biased region" description="Low complexity" evidence="1">
    <location>
        <begin position="18"/>
        <end position="32"/>
    </location>
</feature>
<feature type="region of interest" description="Disordered" evidence="1">
    <location>
        <begin position="864"/>
        <end position="883"/>
    </location>
</feature>
<feature type="compositionally biased region" description="Polar residues" evidence="1">
    <location>
        <begin position="810"/>
        <end position="821"/>
    </location>
</feature>
<feature type="compositionally biased region" description="Pro residues" evidence="1">
    <location>
        <begin position="47"/>
        <end position="64"/>
    </location>
</feature>
<keyword evidence="3" id="KW-1185">Reference proteome</keyword>
<evidence type="ECO:0000256" key="1">
    <source>
        <dbReference type="SAM" id="MobiDB-lite"/>
    </source>
</evidence>